<dbReference type="InterPro" id="IPR019387">
    <property type="entry name" value="SAYSvFN_dom"/>
</dbReference>
<dbReference type="AlphaFoldDB" id="A0A7S0UXT6"/>
<evidence type="ECO:0000313" key="4">
    <source>
        <dbReference type="EMBL" id="CAD8770763.1"/>
    </source>
</evidence>
<evidence type="ECO:0000256" key="2">
    <source>
        <dbReference type="SAM" id="Phobius"/>
    </source>
</evidence>
<feature type="transmembrane region" description="Helical" evidence="2">
    <location>
        <begin position="212"/>
        <end position="245"/>
    </location>
</feature>
<dbReference type="PANTHER" id="PTHR13527">
    <property type="entry name" value="SAYSVFN DOMAIN-CONTAINING PROTEIN 1"/>
    <property type="match status" value="1"/>
</dbReference>
<keyword evidence="2" id="KW-1133">Transmembrane helix</keyword>
<dbReference type="EMBL" id="HBFM01011321">
    <property type="protein sequence ID" value="CAD8770763.1"/>
    <property type="molecule type" value="Transcribed_RNA"/>
</dbReference>
<feature type="compositionally biased region" description="Low complexity" evidence="1">
    <location>
        <begin position="112"/>
        <end position="134"/>
    </location>
</feature>
<name>A0A7S0UXT6_9CHLO</name>
<keyword evidence="2" id="KW-0472">Membrane</keyword>
<organism evidence="4">
    <name type="scientific">Polytomella parva</name>
    <dbReference type="NCBI Taxonomy" id="51329"/>
    <lineage>
        <taxon>Eukaryota</taxon>
        <taxon>Viridiplantae</taxon>
        <taxon>Chlorophyta</taxon>
        <taxon>core chlorophytes</taxon>
        <taxon>Chlorophyceae</taxon>
        <taxon>CS clade</taxon>
        <taxon>Chlamydomonadales</taxon>
        <taxon>Chlamydomonadaceae</taxon>
        <taxon>Polytomella</taxon>
    </lineage>
</organism>
<dbReference type="PANTHER" id="PTHR13527:SF0">
    <property type="entry name" value="SAYSVFN DOMAIN-CONTAINING PROTEIN 1"/>
    <property type="match status" value="1"/>
</dbReference>
<sequence>MSGIGKCLNIEAEYIGGSRKKVCLPVHTSPAAIVAAVEAANPKSHSICTSLFTPRISSGTSHEPLCVVFRGRQLDPSDKSTVIHLLETDVLLVAPGRRTLSASAANVTSNLSFSSQTTSATTTPASTSSSTGRRSSSRRVIRDGQIVDVDHNGEVIGGDESEEEDDDDEAIDLPDDAAQWEVFVVNWMKSKRGRGCPKELSDLVVTIRPRRLAILVLFLIGCKIASWIGIGPPFILISLIIMIFCNLGKRRKGELSAYSIFNPGVQRLPGQLDAQKIDEQLRRGMQI</sequence>
<evidence type="ECO:0000256" key="1">
    <source>
        <dbReference type="SAM" id="MobiDB-lite"/>
    </source>
</evidence>
<proteinExistence type="predicted"/>
<dbReference type="Pfam" id="PF10260">
    <property type="entry name" value="SAYSvFN"/>
    <property type="match status" value="1"/>
</dbReference>
<evidence type="ECO:0000259" key="3">
    <source>
        <dbReference type="Pfam" id="PF10260"/>
    </source>
</evidence>
<gene>
    <name evidence="4" type="ORF">PPAR00522_LOCUS7165</name>
</gene>
<feature type="region of interest" description="Disordered" evidence="1">
    <location>
        <begin position="111"/>
        <end position="139"/>
    </location>
</feature>
<reference evidence="4" key="1">
    <citation type="submission" date="2021-01" db="EMBL/GenBank/DDBJ databases">
        <authorList>
            <person name="Corre E."/>
            <person name="Pelletier E."/>
            <person name="Niang G."/>
            <person name="Scheremetjew M."/>
            <person name="Finn R."/>
            <person name="Kale V."/>
            <person name="Holt S."/>
            <person name="Cochrane G."/>
            <person name="Meng A."/>
            <person name="Brown T."/>
            <person name="Cohen L."/>
        </authorList>
    </citation>
    <scope>NUCLEOTIDE SEQUENCE</scope>
    <source>
        <strain evidence="4">SAG 63-3</strain>
    </source>
</reference>
<feature type="domain" description="SAYSvFN" evidence="3">
    <location>
        <begin position="215"/>
        <end position="281"/>
    </location>
</feature>
<accession>A0A7S0UXT6</accession>
<keyword evidence="2" id="KW-0812">Transmembrane</keyword>
<protein>
    <recommendedName>
        <fullName evidence="3">SAYSvFN domain-containing protein</fullName>
    </recommendedName>
</protein>
<dbReference type="InterPro" id="IPR039159">
    <property type="entry name" value="SAYSD1"/>
</dbReference>